<feature type="domain" description="RanBP2-type" evidence="5">
    <location>
        <begin position="6"/>
        <end position="25"/>
    </location>
</feature>
<name>A0A177KN15_9BACI</name>
<gene>
    <name evidence="6" type="ORF">AWH48_09255</name>
</gene>
<sequence length="216" mass="24957">MSEKHWKCSHCKHDNDKHRKNCERCNSHHHCKHDDKKGKEDKKREDKKRKDQDDLKVFRYDEPRNMPQDRPLKTVRFDEEDVLAKIKFCPKKDKCDHHKDKCEDAVVWLAATVGWRGIDPPPTNGLIIEFKIRKGSPNGEVIFATRQGVGEDALELAAQTTTFIHVDHLCKNKFTDCPDDHDDELKYFLTAEVIADNANDRAEIVGPVVFTATKIG</sequence>
<evidence type="ECO:0000259" key="5">
    <source>
        <dbReference type="PROSITE" id="PS01358"/>
    </source>
</evidence>
<keyword evidence="1" id="KW-0479">Metal-binding</keyword>
<dbReference type="Proteomes" id="UP000077271">
    <property type="component" value="Unassembled WGS sequence"/>
</dbReference>
<dbReference type="GO" id="GO:0008270">
    <property type="term" value="F:zinc ion binding"/>
    <property type="evidence" value="ECO:0007669"/>
    <property type="project" value="UniProtKB-KW"/>
</dbReference>
<dbReference type="PROSITE" id="PS01358">
    <property type="entry name" value="ZF_RANBP2_1"/>
    <property type="match status" value="1"/>
</dbReference>
<organism evidence="6 7">
    <name type="scientific">Domibacillus aminovorans</name>
    <dbReference type="NCBI Taxonomy" id="29332"/>
    <lineage>
        <taxon>Bacteria</taxon>
        <taxon>Bacillati</taxon>
        <taxon>Bacillota</taxon>
        <taxon>Bacilli</taxon>
        <taxon>Bacillales</taxon>
        <taxon>Bacillaceae</taxon>
        <taxon>Domibacillus</taxon>
    </lineage>
</organism>
<dbReference type="RefSeq" id="WP_018394443.1">
    <property type="nucleotide sequence ID" value="NZ_LQWZ01000033.1"/>
</dbReference>
<keyword evidence="3" id="KW-0862">Zinc</keyword>
<dbReference type="InterPro" id="IPR001876">
    <property type="entry name" value="Znf_RanBP2"/>
</dbReference>
<evidence type="ECO:0000256" key="4">
    <source>
        <dbReference type="SAM" id="MobiDB-lite"/>
    </source>
</evidence>
<accession>A0A177KN15</accession>
<evidence type="ECO:0000256" key="3">
    <source>
        <dbReference type="ARBA" id="ARBA00022833"/>
    </source>
</evidence>
<keyword evidence="2" id="KW-0863">Zinc-finger</keyword>
<proteinExistence type="predicted"/>
<dbReference type="OrthoDB" id="2597203at2"/>
<protein>
    <recommendedName>
        <fullName evidence="5">RanBP2-type domain-containing protein</fullName>
    </recommendedName>
</protein>
<reference evidence="6 7" key="1">
    <citation type="submission" date="2016-01" db="EMBL/GenBank/DDBJ databases">
        <title>Investigation of taxonomic status of Bacillus aminovorans.</title>
        <authorList>
            <person name="Verma A."/>
            <person name="Pal Y."/>
            <person name="Krishnamurthi S."/>
        </authorList>
    </citation>
    <scope>NUCLEOTIDE SEQUENCE [LARGE SCALE GENOMIC DNA]</scope>
    <source>
        <strain evidence="6 7">DSM 4337</strain>
    </source>
</reference>
<evidence type="ECO:0000256" key="2">
    <source>
        <dbReference type="ARBA" id="ARBA00022771"/>
    </source>
</evidence>
<dbReference type="AlphaFoldDB" id="A0A177KN15"/>
<comment type="caution">
    <text evidence="6">The sequence shown here is derived from an EMBL/GenBank/DDBJ whole genome shotgun (WGS) entry which is preliminary data.</text>
</comment>
<feature type="region of interest" description="Disordered" evidence="4">
    <location>
        <begin position="25"/>
        <end position="56"/>
    </location>
</feature>
<evidence type="ECO:0000256" key="1">
    <source>
        <dbReference type="ARBA" id="ARBA00022723"/>
    </source>
</evidence>
<evidence type="ECO:0000313" key="6">
    <source>
        <dbReference type="EMBL" id="OAH54759.1"/>
    </source>
</evidence>
<evidence type="ECO:0000313" key="7">
    <source>
        <dbReference type="Proteomes" id="UP000077271"/>
    </source>
</evidence>
<dbReference type="EMBL" id="LQWZ01000033">
    <property type="protein sequence ID" value="OAH54759.1"/>
    <property type="molecule type" value="Genomic_DNA"/>
</dbReference>